<gene>
    <name evidence="1" type="ORF">RA178_14525</name>
</gene>
<reference evidence="1" key="1">
    <citation type="submission" date="2023-08" db="EMBL/GenBank/DDBJ databases">
        <title>Complete genome sequence of Shewanella oncorhynchi Z-P2, a siderophore putrebactin-producing bacterium.</title>
        <authorList>
            <person name="Zhang Y."/>
        </authorList>
    </citation>
    <scope>NUCLEOTIDE SEQUENCE</scope>
    <source>
        <strain evidence="1">Z-P2</strain>
    </source>
</reference>
<sequence>MPCPICKKSRHLRLHAYELSEFCFYLDNTSIYEKNNRRTNQKVSITAETDVVGKWLRLGADLNSVDVAFESHQSISAFACDTHYEMLEDESRLISEYSTAITRFIYICNAMEELYRFVEKHYSGGNLYDASVKCCKILSNLKASSYPNNFSHFCNNFDVKFKRFINRNGIDLNEEESGAGRYLHSVRELRNLMLHGKFPLSVAYDIPQDSNSSSFEMITLLNSAIRVQLLVTQALLFEFNNGINSRKYHDLNIMIQEDQDGDLSSFGVDYLRHLHEESDFSLSSIEW</sequence>
<organism evidence="1">
    <name type="scientific">Shewanella oncorhynchi</name>
    <dbReference type="NCBI Taxonomy" id="2726434"/>
    <lineage>
        <taxon>Bacteria</taxon>
        <taxon>Pseudomonadati</taxon>
        <taxon>Pseudomonadota</taxon>
        <taxon>Gammaproteobacteria</taxon>
        <taxon>Alteromonadales</taxon>
        <taxon>Shewanellaceae</taxon>
        <taxon>Shewanella</taxon>
    </lineage>
</organism>
<dbReference type="RefSeq" id="WP_306682465.1">
    <property type="nucleotide sequence ID" value="NZ_CP132914.1"/>
</dbReference>
<evidence type="ECO:0000313" key="1">
    <source>
        <dbReference type="EMBL" id="WMB71634.1"/>
    </source>
</evidence>
<dbReference type="KEGG" id="sog:RA178_14525"/>
<dbReference type="EMBL" id="CP132914">
    <property type="protein sequence ID" value="WMB71634.1"/>
    <property type="molecule type" value="Genomic_DNA"/>
</dbReference>
<dbReference type="GeneID" id="301340422"/>
<protein>
    <submittedName>
        <fullName evidence="1">Uncharacterized protein</fullName>
    </submittedName>
</protein>
<dbReference type="Proteomes" id="UP001236800">
    <property type="component" value="Chromosome"/>
</dbReference>
<accession>A0AA50Q283</accession>
<dbReference type="AlphaFoldDB" id="A0AA50Q283"/>
<name>A0AA50Q283_9GAMM</name>
<proteinExistence type="predicted"/>